<comment type="similarity">
    <text evidence="6">Belongs to the YccS/YhfK family.</text>
</comment>
<dbReference type="NCBIfam" id="TIGR01666">
    <property type="entry name" value="YCCS"/>
    <property type="match status" value="1"/>
</dbReference>
<keyword evidence="5 7" id="KW-0472">Membrane</keyword>
<dbReference type="RefSeq" id="WP_250338323.1">
    <property type="nucleotide sequence ID" value="NZ_CP063231.1"/>
</dbReference>
<accession>A0ABY4SXK1</accession>
<dbReference type="PANTHER" id="PTHR30509:SF8">
    <property type="entry name" value="INNER MEMBRANE PROTEIN YCCS"/>
    <property type="match status" value="1"/>
</dbReference>
<sequence>MRFLHRIAQSDRFADVVRVFLAHAGIVALCTWQGDTGAIVPALLGAIACALAETDDAWRGRLRGLLVTLACFGAAATIVEATIGSPLLFALLLPVGTFGLVMLGAASGRYATIATATLILSVYTMIASDAVHAGQHEGLGTLAILGGAAWYGLLSLLWSAFAPQRALRHALARLFESLAALIDAKAALFEPVHDLDRDALAVEYSRRNRLTVDALGATRAALLDRIGHRQPRGRSAARLAMFFVAQDIHERITSSHYPYDEMAEALYHSDVMFRFGRLLRLQAIACRGRADAVRHGAPTGTIALPRAALDDLRNAVAHCRRTQTLARTLDDALTALLDNMERLQEAIGDEGALREGTDVSLQDSEPESMREAFARIRVRLDRRSMHFRHAMRLASGMLAGYLAMRLLHPTHGYWILMTTLFVCQPSYGATRRRTLQRIAGTTAGLVVGWAMLQLLPGGEWRLPVLVATGAAFFAFRLRRYTLATAVITLFVLLCFDLVGAGYDAIGPRLLDTLLGAFIAIAAIRFVLPDWRVRRLEDIAADALLAYAHYLRAIAAQYANGRQDDLPYRIVRRDAHAAQAAVAGNVAELLAEPGHSRERGEQALRLLAALQAGLSHLSTLGVHRRALPANESAVVVALCSAVADRFDELATRVRQGDMPSIPTTPLALPETAATDPSPAMRLVADQCLLLIRVHEKVAALFAHPVR</sequence>
<feature type="transmembrane region" description="Helical" evidence="7">
    <location>
        <begin position="113"/>
        <end position="133"/>
    </location>
</feature>
<keyword evidence="2" id="KW-1003">Cell membrane</keyword>
<evidence type="ECO:0000259" key="9">
    <source>
        <dbReference type="Pfam" id="PF13515"/>
    </source>
</evidence>
<dbReference type="NCBIfam" id="TIGR01667">
    <property type="entry name" value="YCCS_YHFK"/>
    <property type="match status" value="1"/>
</dbReference>
<keyword evidence="3 7" id="KW-0812">Transmembrane</keyword>
<dbReference type="InterPro" id="IPR010019">
    <property type="entry name" value="Integral_membrane_YccS"/>
</dbReference>
<evidence type="ECO:0000313" key="11">
    <source>
        <dbReference type="Proteomes" id="UP001056681"/>
    </source>
</evidence>
<feature type="transmembrane region" description="Helical" evidence="7">
    <location>
        <begin position="139"/>
        <end position="161"/>
    </location>
</feature>
<comment type="subcellular location">
    <subcellularLocation>
        <location evidence="1">Cell membrane</location>
        <topology evidence="1">Multi-pass membrane protein</topology>
    </subcellularLocation>
</comment>
<name>A0ABY4SXK1_9GAMM</name>
<feature type="domain" description="Integral membrane bound transporter" evidence="9">
    <location>
        <begin position="401"/>
        <end position="521"/>
    </location>
</feature>
<keyword evidence="4 7" id="KW-1133">Transmembrane helix</keyword>
<dbReference type="InterPro" id="IPR032692">
    <property type="entry name" value="YccS_N"/>
</dbReference>
<dbReference type="PANTHER" id="PTHR30509">
    <property type="entry name" value="P-HYDROXYBENZOIC ACID EFFLUX PUMP SUBUNIT-RELATED"/>
    <property type="match status" value="1"/>
</dbReference>
<protein>
    <submittedName>
        <fullName evidence="10">TIGR01666 family membrane protein</fullName>
    </submittedName>
</protein>
<gene>
    <name evidence="10" type="primary">yccS</name>
    <name evidence="10" type="ORF">IM816_12420</name>
</gene>
<dbReference type="Pfam" id="PF12805">
    <property type="entry name" value="FUSC-like"/>
    <property type="match status" value="1"/>
</dbReference>
<dbReference type="Pfam" id="PF13515">
    <property type="entry name" value="FUSC_2"/>
    <property type="match status" value="1"/>
</dbReference>
<evidence type="ECO:0000256" key="3">
    <source>
        <dbReference type="ARBA" id="ARBA00022692"/>
    </source>
</evidence>
<evidence type="ECO:0000256" key="7">
    <source>
        <dbReference type="SAM" id="Phobius"/>
    </source>
</evidence>
<evidence type="ECO:0000256" key="5">
    <source>
        <dbReference type="ARBA" id="ARBA00023136"/>
    </source>
</evidence>
<reference evidence="10" key="1">
    <citation type="submission" date="2020-10" db="EMBL/GenBank/DDBJ databases">
        <title>Whole-genome sequence of Luteibacter sp. EIF3.</title>
        <authorList>
            <person name="Friedrich I."/>
            <person name="Hertel R."/>
            <person name="Daniel R."/>
        </authorList>
    </citation>
    <scope>NUCLEOTIDE SEQUENCE</scope>
    <source>
        <strain evidence="10">EIF3</strain>
    </source>
</reference>
<feature type="transmembrane region" description="Helical" evidence="7">
    <location>
        <begin position="64"/>
        <end position="81"/>
    </location>
</feature>
<organism evidence="10 11">
    <name type="scientific">Luteibacter flocculans</name>
    <dbReference type="NCBI Taxonomy" id="2780091"/>
    <lineage>
        <taxon>Bacteria</taxon>
        <taxon>Pseudomonadati</taxon>
        <taxon>Pseudomonadota</taxon>
        <taxon>Gammaproteobacteria</taxon>
        <taxon>Lysobacterales</taxon>
        <taxon>Rhodanobacteraceae</taxon>
        <taxon>Luteibacter</taxon>
    </lineage>
</organism>
<dbReference type="EMBL" id="CP063231">
    <property type="protein sequence ID" value="URL57437.1"/>
    <property type="molecule type" value="Genomic_DNA"/>
</dbReference>
<feature type="transmembrane region" description="Helical" evidence="7">
    <location>
        <begin position="482"/>
        <end position="502"/>
    </location>
</feature>
<dbReference type="InterPro" id="IPR049453">
    <property type="entry name" value="Memb_transporter_dom"/>
</dbReference>
<evidence type="ECO:0000256" key="6">
    <source>
        <dbReference type="ARBA" id="ARBA00043993"/>
    </source>
</evidence>
<proteinExistence type="inferred from homology"/>
<evidence type="ECO:0000313" key="10">
    <source>
        <dbReference type="EMBL" id="URL57437.1"/>
    </source>
</evidence>
<evidence type="ECO:0000256" key="4">
    <source>
        <dbReference type="ARBA" id="ARBA00022989"/>
    </source>
</evidence>
<feature type="transmembrane region" description="Helical" evidence="7">
    <location>
        <begin position="508"/>
        <end position="527"/>
    </location>
</feature>
<feature type="domain" description="Integral membrane protein YccS N-terminal" evidence="8">
    <location>
        <begin position="65"/>
        <end position="343"/>
    </location>
</feature>
<keyword evidence="11" id="KW-1185">Reference proteome</keyword>
<dbReference type="InterPro" id="IPR010020">
    <property type="entry name" value="Integral_membrane_YCCS_YHJK"/>
</dbReference>
<feature type="transmembrane region" description="Helical" evidence="7">
    <location>
        <begin position="437"/>
        <end position="454"/>
    </location>
</feature>
<evidence type="ECO:0000256" key="2">
    <source>
        <dbReference type="ARBA" id="ARBA00022475"/>
    </source>
</evidence>
<evidence type="ECO:0000259" key="8">
    <source>
        <dbReference type="Pfam" id="PF12805"/>
    </source>
</evidence>
<feature type="transmembrane region" description="Helical" evidence="7">
    <location>
        <begin position="87"/>
        <end position="106"/>
    </location>
</feature>
<dbReference type="Proteomes" id="UP001056681">
    <property type="component" value="Chromosome"/>
</dbReference>
<evidence type="ECO:0000256" key="1">
    <source>
        <dbReference type="ARBA" id="ARBA00004651"/>
    </source>
</evidence>